<dbReference type="InterPro" id="IPR036465">
    <property type="entry name" value="vWFA_dom_sf"/>
</dbReference>
<dbReference type="Gene3D" id="1.25.40.20">
    <property type="entry name" value="Ankyrin repeat-containing domain"/>
    <property type="match status" value="1"/>
</dbReference>
<protein>
    <recommendedName>
        <fullName evidence="4">Ankyrin</fullName>
    </recommendedName>
</protein>
<dbReference type="AlphaFoldDB" id="A0AAD5RQM8"/>
<dbReference type="Pfam" id="PF12796">
    <property type="entry name" value="Ank_2"/>
    <property type="match status" value="1"/>
</dbReference>
<evidence type="ECO:0008006" key="4">
    <source>
        <dbReference type="Google" id="ProtNLM"/>
    </source>
</evidence>
<dbReference type="PROSITE" id="PS50088">
    <property type="entry name" value="ANK_REPEAT"/>
    <property type="match status" value="1"/>
</dbReference>
<dbReference type="PANTHER" id="PTHR34706:SF3">
    <property type="entry name" value="ANKYRIN REPEAT PROTEIN (AFU_ORTHOLOGUE AFUA_7G06200)"/>
    <property type="match status" value="1"/>
</dbReference>
<evidence type="ECO:0000256" key="1">
    <source>
        <dbReference type="PROSITE-ProRule" id="PRU00023"/>
    </source>
</evidence>
<dbReference type="SMART" id="SM00248">
    <property type="entry name" value="ANK"/>
    <property type="match status" value="3"/>
</dbReference>
<keyword evidence="1" id="KW-0040">ANK repeat</keyword>
<comment type="caution">
    <text evidence="2">The sequence shown here is derived from an EMBL/GenBank/DDBJ whole genome shotgun (WGS) entry which is preliminary data.</text>
</comment>
<dbReference type="SUPFAM" id="SSF48403">
    <property type="entry name" value="Ankyrin repeat"/>
    <property type="match status" value="1"/>
</dbReference>
<proteinExistence type="predicted"/>
<dbReference type="InterPro" id="IPR036770">
    <property type="entry name" value="Ankyrin_rpt-contain_sf"/>
</dbReference>
<dbReference type="InterPro" id="IPR002110">
    <property type="entry name" value="Ankyrin_rpt"/>
</dbReference>
<dbReference type="PANTHER" id="PTHR34706">
    <property type="entry name" value="SLR1338 PROTEIN"/>
    <property type="match status" value="1"/>
</dbReference>
<gene>
    <name evidence="2" type="ORF">MKZ38_002291</name>
</gene>
<evidence type="ECO:0000313" key="3">
    <source>
        <dbReference type="Proteomes" id="UP001201980"/>
    </source>
</evidence>
<dbReference type="SUPFAM" id="SSF53300">
    <property type="entry name" value="vWA-like"/>
    <property type="match status" value="1"/>
</dbReference>
<accession>A0AAD5RQM8</accession>
<dbReference type="EMBL" id="JAKWBI020000168">
    <property type="protein sequence ID" value="KAJ2900632.1"/>
    <property type="molecule type" value="Genomic_DNA"/>
</dbReference>
<dbReference type="Proteomes" id="UP001201980">
    <property type="component" value="Unassembled WGS sequence"/>
</dbReference>
<feature type="repeat" description="ANK" evidence="1">
    <location>
        <begin position="35"/>
        <end position="67"/>
    </location>
</feature>
<reference evidence="2" key="1">
    <citation type="submission" date="2022-07" db="EMBL/GenBank/DDBJ databases">
        <title>Draft genome sequence of Zalerion maritima ATCC 34329, a (micro)plastics degrading marine fungus.</title>
        <authorList>
            <person name="Paco A."/>
            <person name="Goncalves M.F.M."/>
            <person name="Rocha-Santos T.A.P."/>
            <person name="Alves A."/>
        </authorList>
    </citation>
    <scope>NUCLEOTIDE SEQUENCE</scope>
    <source>
        <strain evidence="2">ATCC 34329</strain>
    </source>
</reference>
<keyword evidence="3" id="KW-1185">Reference proteome</keyword>
<evidence type="ECO:0000313" key="2">
    <source>
        <dbReference type="EMBL" id="KAJ2900632.1"/>
    </source>
</evidence>
<name>A0AAD5RQM8_9PEZI</name>
<organism evidence="2 3">
    <name type="scientific">Zalerion maritima</name>
    <dbReference type="NCBI Taxonomy" id="339359"/>
    <lineage>
        <taxon>Eukaryota</taxon>
        <taxon>Fungi</taxon>
        <taxon>Dikarya</taxon>
        <taxon>Ascomycota</taxon>
        <taxon>Pezizomycotina</taxon>
        <taxon>Sordariomycetes</taxon>
        <taxon>Lulworthiomycetidae</taxon>
        <taxon>Lulworthiales</taxon>
        <taxon>Lulworthiaceae</taxon>
        <taxon>Zalerion</taxon>
    </lineage>
</organism>
<sequence>MSIFEDARNGVLGGAKLDDYLANNPNILGEQDPESGLTPLAIAVVEGFPEEVRQLLEKGAKADVLSRDDETPLLLAAWKAVKERPLIIQLLLEKTPPSIVDKTSRAAGNKTPLMFAIEKRDIDSIKMLRRAKASLTIKSDEGFNAKEMAENMARKDIRDGPVYRALDPDREQMTLARIAGTVVSLLLYIVAWINSTLNGVVRRATGLNPALDPTTHQRVVGTGQQPTKDEFVEKVDEYVRGGPLERFFKDKKDFIQDVARKAANLEKDESTDLGKKDLLPKTIKVSLHKQVIYCDDSSSMHRAGRWDGQKGLVMRIARITTQILPDGEGVALCFINQDIGNSANMTSQEIVSRMDSLSWDPNGNTPIGTNLKTKVLQPLVYDEIGAGKLDRPLLISIMTDGMPSNESENELATTILECGRKLEAAGYSADCVKFMIGQIGTAGGAASFLESLRSNADIAPVAFITSDKLDSKFTEFHANERELDRWLIETLFTPLTGTETKKDL</sequence>
<dbReference type="PROSITE" id="PS50297">
    <property type="entry name" value="ANK_REP_REGION"/>
    <property type="match status" value="1"/>
</dbReference>